<dbReference type="AlphaFoldDB" id="A0A916YK71"/>
<accession>A0A916YK71</accession>
<organism evidence="1 2">
    <name type="scientific">Paenibacillus nasutitermitis</name>
    <dbReference type="NCBI Taxonomy" id="1652958"/>
    <lineage>
        <taxon>Bacteria</taxon>
        <taxon>Bacillati</taxon>
        <taxon>Bacillota</taxon>
        <taxon>Bacilli</taxon>
        <taxon>Bacillales</taxon>
        <taxon>Paenibacillaceae</taxon>
        <taxon>Paenibacillus</taxon>
    </lineage>
</organism>
<keyword evidence="2" id="KW-1185">Reference proteome</keyword>
<proteinExistence type="predicted"/>
<reference evidence="1" key="1">
    <citation type="journal article" date="2014" name="Int. J. Syst. Evol. Microbiol.">
        <title>Complete genome sequence of Corynebacterium casei LMG S-19264T (=DSM 44701T), isolated from a smear-ripened cheese.</title>
        <authorList>
            <consortium name="US DOE Joint Genome Institute (JGI-PGF)"/>
            <person name="Walter F."/>
            <person name="Albersmeier A."/>
            <person name="Kalinowski J."/>
            <person name="Ruckert C."/>
        </authorList>
    </citation>
    <scope>NUCLEOTIDE SEQUENCE</scope>
    <source>
        <strain evidence="1">CGMCC 1.15178</strain>
    </source>
</reference>
<comment type="caution">
    <text evidence="1">The sequence shown here is derived from an EMBL/GenBank/DDBJ whole genome shotgun (WGS) entry which is preliminary data.</text>
</comment>
<gene>
    <name evidence="1" type="ORF">GCM10010911_02960</name>
</gene>
<dbReference type="Pfam" id="PF03746">
    <property type="entry name" value="LamB_YcsF"/>
    <property type="match status" value="1"/>
</dbReference>
<dbReference type="NCBIfam" id="NF003814">
    <property type="entry name" value="PRK05406.1-3"/>
    <property type="match status" value="1"/>
</dbReference>
<dbReference type="PANTHER" id="PTHR30292:SF0">
    <property type="entry name" value="5-OXOPROLINASE SUBUNIT A"/>
    <property type="match status" value="1"/>
</dbReference>
<dbReference type="PANTHER" id="PTHR30292">
    <property type="entry name" value="UNCHARACTERIZED PROTEIN YBGL-RELATED"/>
    <property type="match status" value="1"/>
</dbReference>
<name>A0A916YK71_9BACL</name>
<sequence length="260" mass="28284">MVDLNCDYGESFGAYSFGHEELLLQYVTSVNIACGFHAGDPHTMHEAVMQAMDAGTAIGAHPGLPDRLGFGRREMAVSTQEVYDLTLYQIGALDAFVRVAGGKIRHVKPHGALYHMSERRVDIAEALVRAAKDYDERLIIYGQSGGLLLAEADKQSMRRASEVFADRFYMKDGTPMPRTTEGASLSNPKEALQQALAMVQRGVAFTPEGTEAAVQANTIYLHGDSPHVEIFASTLRQGLLAEGIRLAAPFAAPPKNMDDQ</sequence>
<dbReference type="EMBL" id="BMHP01000001">
    <property type="protein sequence ID" value="GGD48845.1"/>
    <property type="molecule type" value="Genomic_DNA"/>
</dbReference>
<dbReference type="InterPro" id="IPR005501">
    <property type="entry name" value="LamB/YcsF/PxpA-like"/>
</dbReference>
<dbReference type="SUPFAM" id="SSF88713">
    <property type="entry name" value="Glycoside hydrolase/deacetylase"/>
    <property type="match status" value="1"/>
</dbReference>
<dbReference type="CDD" id="cd10787">
    <property type="entry name" value="LamB_YcsF_like"/>
    <property type="match status" value="1"/>
</dbReference>
<reference evidence="1" key="2">
    <citation type="submission" date="2020-09" db="EMBL/GenBank/DDBJ databases">
        <authorList>
            <person name="Sun Q."/>
            <person name="Zhou Y."/>
        </authorList>
    </citation>
    <scope>NUCLEOTIDE SEQUENCE</scope>
    <source>
        <strain evidence="1">CGMCC 1.15178</strain>
    </source>
</reference>
<evidence type="ECO:0000313" key="2">
    <source>
        <dbReference type="Proteomes" id="UP000612456"/>
    </source>
</evidence>
<dbReference type="GO" id="GO:0005975">
    <property type="term" value="P:carbohydrate metabolic process"/>
    <property type="evidence" value="ECO:0007669"/>
    <property type="project" value="InterPro"/>
</dbReference>
<dbReference type="Gene3D" id="3.20.20.370">
    <property type="entry name" value="Glycoside hydrolase/deacetylase"/>
    <property type="match status" value="1"/>
</dbReference>
<dbReference type="RefSeq" id="WP_308422770.1">
    <property type="nucleotide sequence ID" value="NZ_BMHP01000001.1"/>
</dbReference>
<dbReference type="InterPro" id="IPR011330">
    <property type="entry name" value="Glyco_hydro/deAcase_b/a-brl"/>
</dbReference>
<evidence type="ECO:0000313" key="1">
    <source>
        <dbReference type="EMBL" id="GGD48845.1"/>
    </source>
</evidence>
<dbReference type="Proteomes" id="UP000612456">
    <property type="component" value="Unassembled WGS sequence"/>
</dbReference>
<protein>
    <submittedName>
        <fullName evidence="1">UPF0271 protein</fullName>
    </submittedName>
</protein>